<gene>
    <name evidence="9" type="ORF">PV08_08232</name>
</gene>
<evidence type="ECO:0000256" key="5">
    <source>
        <dbReference type="ARBA" id="ARBA00023002"/>
    </source>
</evidence>
<dbReference type="PANTHER" id="PTHR24287:SF18">
    <property type="entry name" value="CYTOCHROME P450 MONOOXYGENASE APDE-RELATED"/>
    <property type="match status" value="1"/>
</dbReference>
<keyword evidence="3" id="KW-0349">Heme</keyword>
<dbReference type="AlphaFoldDB" id="A0A0D2B377"/>
<evidence type="ECO:0008006" key="11">
    <source>
        <dbReference type="Google" id="ProtNLM"/>
    </source>
</evidence>
<protein>
    <recommendedName>
        <fullName evidence="11">Cytochrome P450 alkane hydroxylase</fullName>
    </recommendedName>
</protein>
<dbReference type="InterPro" id="IPR002402">
    <property type="entry name" value="Cyt_P450_E_grp-II"/>
</dbReference>
<dbReference type="OrthoDB" id="1470350at2759"/>
<evidence type="ECO:0000256" key="6">
    <source>
        <dbReference type="ARBA" id="ARBA00023004"/>
    </source>
</evidence>
<dbReference type="EMBL" id="KN847497">
    <property type="protein sequence ID" value="KIW13045.1"/>
    <property type="molecule type" value="Genomic_DNA"/>
</dbReference>
<name>A0A0D2B377_9EURO</name>
<keyword evidence="8" id="KW-0472">Membrane</keyword>
<proteinExistence type="inferred from homology"/>
<evidence type="ECO:0000256" key="4">
    <source>
        <dbReference type="ARBA" id="ARBA00022723"/>
    </source>
</evidence>
<dbReference type="GO" id="GO:0005506">
    <property type="term" value="F:iron ion binding"/>
    <property type="evidence" value="ECO:0007669"/>
    <property type="project" value="InterPro"/>
</dbReference>
<dbReference type="Pfam" id="PF00067">
    <property type="entry name" value="p450"/>
    <property type="match status" value="1"/>
</dbReference>
<evidence type="ECO:0000256" key="8">
    <source>
        <dbReference type="SAM" id="Phobius"/>
    </source>
</evidence>
<dbReference type="STRING" id="91928.A0A0D2B377"/>
<feature type="transmembrane region" description="Helical" evidence="8">
    <location>
        <begin position="6"/>
        <end position="24"/>
    </location>
</feature>
<evidence type="ECO:0000313" key="10">
    <source>
        <dbReference type="Proteomes" id="UP000053328"/>
    </source>
</evidence>
<dbReference type="GO" id="GO:0020037">
    <property type="term" value="F:heme binding"/>
    <property type="evidence" value="ECO:0007669"/>
    <property type="project" value="InterPro"/>
</dbReference>
<dbReference type="PRINTS" id="PR00385">
    <property type="entry name" value="P450"/>
</dbReference>
<dbReference type="InterPro" id="IPR002974">
    <property type="entry name" value="Cyt_P450_E_CYP52_ascomycetes"/>
</dbReference>
<dbReference type="Gene3D" id="1.10.630.10">
    <property type="entry name" value="Cytochrome P450"/>
    <property type="match status" value="1"/>
</dbReference>
<dbReference type="SUPFAM" id="SSF48264">
    <property type="entry name" value="Cytochrome P450"/>
    <property type="match status" value="1"/>
</dbReference>
<comment type="cofactor">
    <cofactor evidence="1">
        <name>heme</name>
        <dbReference type="ChEBI" id="CHEBI:30413"/>
    </cofactor>
</comment>
<accession>A0A0D2B377</accession>
<dbReference type="InterPro" id="IPR036396">
    <property type="entry name" value="Cyt_P450_sf"/>
</dbReference>
<comment type="similarity">
    <text evidence="2">Belongs to the cytochrome P450 family.</text>
</comment>
<evidence type="ECO:0000313" key="9">
    <source>
        <dbReference type="EMBL" id="KIW13045.1"/>
    </source>
</evidence>
<dbReference type="PRINTS" id="PR00464">
    <property type="entry name" value="EP450II"/>
</dbReference>
<evidence type="ECO:0000256" key="3">
    <source>
        <dbReference type="ARBA" id="ARBA00022617"/>
    </source>
</evidence>
<dbReference type="InterPro" id="IPR001128">
    <property type="entry name" value="Cyt_P450"/>
</dbReference>
<reference evidence="9 10" key="1">
    <citation type="submission" date="2015-01" db="EMBL/GenBank/DDBJ databases">
        <title>The Genome Sequence of Exophiala spinifera CBS89968.</title>
        <authorList>
            <consortium name="The Broad Institute Genomics Platform"/>
            <person name="Cuomo C."/>
            <person name="de Hoog S."/>
            <person name="Gorbushina A."/>
            <person name="Stielow B."/>
            <person name="Teixiera M."/>
            <person name="Abouelleil A."/>
            <person name="Chapman S.B."/>
            <person name="Priest M."/>
            <person name="Young S.K."/>
            <person name="Wortman J."/>
            <person name="Nusbaum C."/>
            <person name="Birren B."/>
        </authorList>
    </citation>
    <scope>NUCLEOTIDE SEQUENCE [LARGE SCALE GENOMIC DNA]</scope>
    <source>
        <strain evidence="9 10">CBS 89968</strain>
    </source>
</reference>
<evidence type="ECO:0000256" key="2">
    <source>
        <dbReference type="ARBA" id="ARBA00010617"/>
    </source>
</evidence>
<keyword evidence="7" id="KW-0503">Monooxygenase</keyword>
<organism evidence="9 10">
    <name type="scientific">Exophiala spinifera</name>
    <dbReference type="NCBI Taxonomy" id="91928"/>
    <lineage>
        <taxon>Eukaryota</taxon>
        <taxon>Fungi</taxon>
        <taxon>Dikarya</taxon>
        <taxon>Ascomycota</taxon>
        <taxon>Pezizomycotina</taxon>
        <taxon>Eurotiomycetes</taxon>
        <taxon>Chaetothyriomycetidae</taxon>
        <taxon>Chaetothyriales</taxon>
        <taxon>Herpotrichiellaceae</taxon>
        <taxon>Exophiala</taxon>
    </lineage>
</organism>
<sequence length="398" mass="45949">MSSLFTALIYIFAFSVYYATNVFRHRRRPLGLDRIEQIFRADSESRLMGLFLFHFRVWGTTLEHIFLGSKAFGTIEPANLEAILCTHFEDWGMGVDWKHSREILRPQLAFKQYEDLEVFQEPDATLLEALPANGVVDLQPFHFRLTLDVTTAFLFGESVHSLQEPRTPGEPEFSSAFTTAQGFIAKRMRLQELYWLVSGKRFRQACSDVHRFADQIIDRNLAKDLRDTEEQKTYVFLDFLARNTTDRNAFRSQIINVLVAGRDTTACLISWAFFLLVRHPNVLNRLRSEIASTFNGRGEVTRSDLRRMNYLQNVLKETLRLYPSVPVNSRMALKTTVLPVGGGPDLKSPVLVPRGTSVPYSVYAMHRRPDLYGMDAEIFRPERWEEHMPLNDDPTNTK</sequence>
<keyword evidence="8" id="KW-0812">Transmembrane</keyword>
<dbReference type="VEuPathDB" id="FungiDB:PV08_08232"/>
<keyword evidence="8" id="KW-1133">Transmembrane helix</keyword>
<dbReference type="InterPro" id="IPR047146">
    <property type="entry name" value="Cyt_P450_E_CYP52_fungi"/>
</dbReference>
<dbReference type="GeneID" id="27335315"/>
<evidence type="ECO:0000256" key="1">
    <source>
        <dbReference type="ARBA" id="ARBA00001971"/>
    </source>
</evidence>
<keyword evidence="5" id="KW-0560">Oxidoreductase</keyword>
<dbReference type="PRINTS" id="PR01239">
    <property type="entry name" value="EP450IICYP52"/>
</dbReference>
<dbReference type="RefSeq" id="XP_016233261.1">
    <property type="nucleotide sequence ID" value="XM_016382558.1"/>
</dbReference>
<dbReference type="HOGENOM" id="CLU_001570_27_0_1"/>
<dbReference type="PANTHER" id="PTHR24287">
    <property type="entry name" value="P450, PUTATIVE (EUROFUNG)-RELATED"/>
    <property type="match status" value="1"/>
</dbReference>
<keyword evidence="10" id="KW-1185">Reference proteome</keyword>
<keyword evidence="4" id="KW-0479">Metal-binding</keyword>
<evidence type="ECO:0000256" key="7">
    <source>
        <dbReference type="ARBA" id="ARBA00023033"/>
    </source>
</evidence>
<dbReference type="Proteomes" id="UP000053328">
    <property type="component" value="Unassembled WGS sequence"/>
</dbReference>
<keyword evidence="6" id="KW-0408">Iron</keyword>
<dbReference type="GO" id="GO:0016712">
    <property type="term" value="F:oxidoreductase activity, acting on paired donors, with incorporation or reduction of molecular oxygen, reduced flavin or flavoprotein as one donor, and incorporation of one atom of oxygen"/>
    <property type="evidence" value="ECO:0007669"/>
    <property type="project" value="InterPro"/>
</dbReference>